<dbReference type="SUPFAM" id="SSF53850">
    <property type="entry name" value="Periplasmic binding protein-like II"/>
    <property type="match status" value="1"/>
</dbReference>
<dbReference type="EMBL" id="BAAAGS010000003">
    <property type="protein sequence ID" value="GAA0510638.1"/>
    <property type="molecule type" value="Genomic_DNA"/>
</dbReference>
<dbReference type="PROSITE" id="PS51257">
    <property type="entry name" value="PROKAR_LIPOPROTEIN"/>
    <property type="match status" value="1"/>
</dbReference>
<dbReference type="PROSITE" id="PS51318">
    <property type="entry name" value="TAT"/>
    <property type="match status" value="1"/>
</dbReference>
<dbReference type="Pfam" id="PF09084">
    <property type="entry name" value="NMT1"/>
    <property type="match status" value="1"/>
</dbReference>
<dbReference type="Gene3D" id="3.40.190.10">
    <property type="entry name" value="Periplasmic binding protein-like II"/>
    <property type="match status" value="2"/>
</dbReference>
<dbReference type="Proteomes" id="UP001500729">
    <property type="component" value="Unassembled WGS sequence"/>
</dbReference>
<dbReference type="InterPro" id="IPR015168">
    <property type="entry name" value="SsuA/THI5"/>
</dbReference>
<evidence type="ECO:0000259" key="1">
    <source>
        <dbReference type="Pfam" id="PF09084"/>
    </source>
</evidence>
<proteinExistence type="predicted"/>
<dbReference type="RefSeq" id="WP_011874335.1">
    <property type="nucleotide sequence ID" value="NZ_BAAAGS010000003.1"/>
</dbReference>
<feature type="domain" description="SsuA/THI5-like" evidence="1">
    <location>
        <begin position="84"/>
        <end position="270"/>
    </location>
</feature>
<dbReference type="InterPro" id="IPR006311">
    <property type="entry name" value="TAT_signal"/>
</dbReference>
<name>A0ABN1C4M2_SACER</name>
<accession>A0ABN1C4M2</accession>
<reference evidence="2 3" key="1">
    <citation type="journal article" date="2019" name="Int. J. Syst. Evol. Microbiol.">
        <title>The Global Catalogue of Microorganisms (GCM) 10K type strain sequencing project: providing services to taxonomists for standard genome sequencing and annotation.</title>
        <authorList>
            <consortium name="The Broad Institute Genomics Platform"/>
            <consortium name="The Broad Institute Genome Sequencing Center for Infectious Disease"/>
            <person name="Wu L."/>
            <person name="Ma J."/>
        </authorList>
    </citation>
    <scope>NUCLEOTIDE SEQUENCE [LARGE SCALE GENOMIC DNA]</scope>
    <source>
        <strain evidence="2 3">JCM 10303</strain>
    </source>
</reference>
<organism evidence="2 3">
    <name type="scientific">Saccharopolyspora erythraea</name>
    <name type="common">Streptomyces erythraeus</name>
    <dbReference type="NCBI Taxonomy" id="1836"/>
    <lineage>
        <taxon>Bacteria</taxon>
        <taxon>Bacillati</taxon>
        <taxon>Actinomycetota</taxon>
        <taxon>Actinomycetes</taxon>
        <taxon>Pseudonocardiales</taxon>
        <taxon>Pseudonocardiaceae</taxon>
        <taxon>Saccharopolyspora</taxon>
    </lineage>
</organism>
<sequence length="343" mass="36624">MVNVARLKPVGRRSLLRGGIAAAAAGTALSGCSTGSASPARGETKVVRYQGWSGEVLYPELAADLGLLADVRLEWIGNTTSGPQDIQATVTGDIDMGGAFNGAIIRLIAAGAPIRAVVGYYGADADTLAGYYVLEGSPIRGPRDFIGKKVGVNTLGAHHEDVLAIYLERGGLSEDEIRSVQLVVVPPVSAEQALRSGQLDVSVLSDIKRDKAIARGGIQPVFTDFDLLGAFTGGCYVLRDDFIAANPATTRTVVAATARAVRWAQTRPREEVMARFTDIIQRRGRNEDTSSVRYWKSTGVAGPGGRIADREFGIWLDRSVEDGRVDAGQLDVDQLYTNEFNPF</sequence>
<protein>
    <submittedName>
        <fullName evidence="2">ABC transporter substrate-binding protein</fullName>
    </submittedName>
</protein>
<keyword evidence="3" id="KW-1185">Reference proteome</keyword>
<evidence type="ECO:0000313" key="3">
    <source>
        <dbReference type="Proteomes" id="UP001500729"/>
    </source>
</evidence>
<evidence type="ECO:0000313" key="2">
    <source>
        <dbReference type="EMBL" id="GAA0510638.1"/>
    </source>
</evidence>
<dbReference type="PANTHER" id="PTHR30024">
    <property type="entry name" value="ALIPHATIC SULFONATES-BINDING PROTEIN-RELATED"/>
    <property type="match status" value="1"/>
</dbReference>
<gene>
    <name evidence="2" type="ORF">GCM10009533_06850</name>
</gene>
<comment type="caution">
    <text evidence="2">The sequence shown here is derived from an EMBL/GenBank/DDBJ whole genome shotgun (WGS) entry which is preliminary data.</text>
</comment>